<comment type="caution">
    <text evidence="3">The sequence shown here is derived from an EMBL/GenBank/DDBJ whole genome shotgun (WGS) entry which is preliminary data.</text>
</comment>
<evidence type="ECO:0000313" key="4">
    <source>
        <dbReference type="Proteomes" id="UP000663802"/>
    </source>
</evidence>
<keyword evidence="4" id="KW-1185">Reference proteome</keyword>
<dbReference type="RefSeq" id="WP_206872370.1">
    <property type="nucleotide sequence ID" value="NZ_BMBA01000007.1"/>
</dbReference>
<proteinExistence type="predicted"/>
<evidence type="ECO:0000256" key="1">
    <source>
        <dbReference type="SAM" id="MobiDB-lite"/>
    </source>
</evidence>
<evidence type="ECO:0000313" key="3">
    <source>
        <dbReference type="EMBL" id="GFZ33881.1"/>
    </source>
</evidence>
<feature type="region of interest" description="Disordered" evidence="1">
    <location>
        <begin position="112"/>
        <end position="138"/>
    </location>
</feature>
<keyword evidence="2" id="KW-0812">Transmembrane</keyword>
<feature type="transmembrane region" description="Helical" evidence="2">
    <location>
        <begin position="27"/>
        <end position="48"/>
    </location>
</feature>
<keyword evidence="2" id="KW-1133">Transmembrane helix</keyword>
<dbReference type="Proteomes" id="UP000663802">
    <property type="component" value="Unassembled WGS sequence"/>
</dbReference>
<protein>
    <submittedName>
        <fullName evidence="3">Uncharacterized protein</fullName>
    </submittedName>
</protein>
<keyword evidence="2" id="KW-0472">Membrane</keyword>
<reference evidence="3 4" key="1">
    <citation type="journal article" date="2021" name="Int. J. Syst. Evol. Microbiol.">
        <title>Clostridium zeae sp. nov., isolated from corn silage.</title>
        <authorList>
            <person name="Kobayashi H."/>
            <person name="Tanizawa Y."/>
            <person name="Yagura M."/>
            <person name="Sakamoto M."/>
            <person name="Ohkuma M."/>
            <person name="Tohno M."/>
        </authorList>
    </citation>
    <scope>NUCLEOTIDE SEQUENCE [LARGE SCALE GENOMIC DNA]</scope>
    <source>
        <strain evidence="3 4">CSC2</strain>
    </source>
</reference>
<accession>A0ABQ1EGG8</accession>
<organism evidence="3 4">
    <name type="scientific">Clostridium zeae</name>
    <dbReference type="NCBI Taxonomy" id="2759022"/>
    <lineage>
        <taxon>Bacteria</taxon>
        <taxon>Bacillati</taxon>
        <taxon>Bacillota</taxon>
        <taxon>Clostridia</taxon>
        <taxon>Eubacteriales</taxon>
        <taxon>Clostridiaceae</taxon>
        <taxon>Clostridium</taxon>
    </lineage>
</organism>
<evidence type="ECO:0000256" key="2">
    <source>
        <dbReference type="SAM" id="Phobius"/>
    </source>
</evidence>
<name>A0ABQ1EGG8_9CLOT</name>
<sequence>MKDKINAFFQNEKLKNFARKVFNKKTIIAAFVAIVIVIALRVAFALIFQVEGTVTKVEGSKVTVANFITTKTVDIGNFQTTASNIQVGDRVEIMKNLSGDIISVRDRSERNFKEKGERFNKGGNNFKENGQRNSMQRK</sequence>
<dbReference type="EMBL" id="BMBA01000007">
    <property type="protein sequence ID" value="GFZ33881.1"/>
    <property type="molecule type" value="Genomic_DNA"/>
</dbReference>
<gene>
    <name evidence="3" type="ORF">CSC2_44070</name>
</gene>